<dbReference type="FunFam" id="3.90.550.10:FF:000003">
    <property type="entry name" value="2-C-methyl-D-erythritol 4-phosphate cytidylyltransferase"/>
    <property type="match status" value="1"/>
</dbReference>
<dbReference type="Gene3D" id="3.90.550.10">
    <property type="entry name" value="Spore Coat Polysaccharide Biosynthesis Protein SpsA, Chain A"/>
    <property type="match status" value="1"/>
</dbReference>
<dbReference type="STRING" id="29343.CCDG5_1838"/>
<feature type="site" description="Transition state stabilizer" evidence="8">
    <location>
        <position position="22"/>
    </location>
</feature>
<reference evidence="10" key="1">
    <citation type="submission" date="2014-07" db="EMBL/GenBank/DDBJ databases">
        <authorList>
            <person name="Wibberg D."/>
        </authorList>
    </citation>
    <scope>NUCLEOTIDE SEQUENCE [LARGE SCALE GENOMIC DNA]</scope>
    <source>
        <strain evidence="10">DG5</strain>
    </source>
</reference>
<dbReference type="PROSITE" id="PS01295">
    <property type="entry name" value="ISPD"/>
    <property type="match status" value="1"/>
</dbReference>
<comment type="pathway">
    <text evidence="2">Isoprenoid biosynthesis; isopentenyl diphosphate biosynthesis via DXP pathway; isopentenyl diphosphate from 1-deoxy-D-xylulose 5-phosphate: step 2/6.</text>
</comment>
<comment type="function">
    <text evidence="8">Catalyzes the transfer of the cytidylyl group of CTP to D-ribitol 5-phosphate.</text>
</comment>
<dbReference type="GO" id="GO:0019288">
    <property type="term" value="P:isopentenyl diphosphate biosynthetic process, methylerythritol 4-phosphate pathway"/>
    <property type="evidence" value="ECO:0007669"/>
    <property type="project" value="UniProtKB-UniPathway"/>
</dbReference>
<dbReference type="GO" id="GO:0019350">
    <property type="term" value="P:teichoic acid biosynthetic process"/>
    <property type="evidence" value="ECO:0007669"/>
    <property type="project" value="UniProtKB-KW"/>
</dbReference>
<feature type="binding site" evidence="8">
    <location>
        <begin position="7"/>
        <end position="10"/>
    </location>
    <ligand>
        <name>CTP</name>
        <dbReference type="ChEBI" id="CHEBI:37563"/>
    </ligand>
</feature>
<proteinExistence type="inferred from homology"/>
<dbReference type="GO" id="GO:0047349">
    <property type="term" value="F:D-ribitol-5-phosphate cytidylyltransferase activity"/>
    <property type="evidence" value="ECO:0007669"/>
    <property type="project" value="UniProtKB-UniRule"/>
</dbReference>
<dbReference type="GO" id="GO:0050518">
    <property type="term" value="F:2-C-methyl-D-erythritol 4-phosphate cytidylyltransferase activity"/>
    <property type="evidence" value="ECO:0007669"/>
    <property type="project" value="UniProtKB-EC"/>
</dbReference>
<dbReference type="PATRIC" id="fig|29343.3.peg.1930"/>
<keyword evidence="4 8" id="KW-0808">Transferase</keyword>
<dbReference type="HOGENOM" id="CLU_061281_2_3_9"/>
<feature type="site" description="Positions ribitol 5-phosphate for the nucleophilic attack" evidence="8">
    <location>
        <position position="157"/>
    </location>
</feature>
<dbReference type="InterPro" id="IPR034709">
    <property type="entry name" value="TarI"/>
</dbReference>
<accession>A0A078KMK2</accession>
<dbReference type="CDD" id="cd02516">
    <property type="entry name" value="CDP-ME_synthetase"/>
    <property type="match status" value="1"/>
</dbReference>
<gene>
    <name evidence="9" type="primary">ispD2</name>
    <name evidence="9" type="ORF">CCDG5_1838</name>
</gene>
<evidence type="ECO:0000256" key="1">
    <source>
        <dbReference type="ARBA" id="ARBA00001282"/>
    </source>
</evidence>
<feature type="site" description="Positions ribitol 5-phosphate for the nucleophilic attack" evidence="8">
    <location>
        <position position="214"/>
    </location>
</feature>
<dbReference type="OrthoDB" id="9806837at2"/>
<evidence type="ECO:0000256" key="7">
    <source>
        <dbReference type="ARBA" id="ARBA00023229"/>
    </source>
</evidence>
<evidence type="ECO:0000256" key="4">
    <source>
        <dbReference type="ARBA" id="ARBA00022679"/>
    </source>
</evidence>
<feature type="site" description="Transition state stabilizer" evidence="8">
    <location>
        <position position="14"/>
    </location>
</feature>
<dbReference type="NCBIfam" id="NF001183">
    <property type="entry name" value="PRK00155.1-3"/>
    <property type="match status" value="1"/>
</dbReference>
<dbReference type="InterPro" id="IPR034683">
    <property type="entry name" value="IspD/TarI"/>
</dbReference>
<comment type="caution">
    <text evidence="8">Lacks conserved residue(s) required for the propagation of feature annotation.</text>
</comment>
<dbReference type="InterPro" id="IPR018294">
    <property type="entry name" value="ISPD_synthase_CS"/>
</dbReference>
<dbReference type="Proteomes" id="UP000032431">
    <property type="component" value="Chromosome I"/>
</dbReference>
<keyword evidence="7" id="KW-0414">Isoprene biosynthesis</keyword>
<keyword evidence="10" id="KW-1185">Reference proteome</keyword>
<name>A0A078KMK2_9FIRM</name>
<dbReference type="PANTHER" id="PTHR43015:SF1">
    <property type="entry name" value="D-RIBITOL-5-PHOSPHATE CYTIDYLYLTRANSFERASE"/>
    <property type="match status" value="1"/>
</dbReference>
<dbReference type="EMBL" id="LM995447">
    <property type="protein sequence ID" value="CDZ24936.1"/>
    <property type="molecule type" value="Genomic_DNA"/>
</dbReference>
<dbReference type="Pfam" id="PF01128">
    <property type="entry name" value="IspD"/>
    <property type="match status" value="1"/>
</dbReference>
<dbReference type="InterPro" id="IPR001228">
    <property type="entry name" value="IspD"/>
</dbReference>
<comment type="similarity">
    <text evidence="3">Belongs to the IspD/TarI cytidylyltransferase family. IspD subfamily.</text>
</comment>
<organism evidence="9 10">
    <name type="scientific">[Clostridium] cellulosi</name>
    <dbReference type="NCBI Taxonomy" id="29343"/>
    <lineage>
        <taxon>Bacteria</taxon>
        <taxon>Bacillati</taxon>
        <taxon>Bacillota</taxon>
        <taxon>Clostridia</taxon>
        <taxon>Eubacteriales</taxon>
        <taxon>Oscillospiraceae</taxon>
        <taxon>Oscillospiraceae incertae sedis</taxon>
    </lineage>
</organism>
<dbReference type="PANTHER" id="PTHR43015">
    <property type="entry name" value="D-RIBITOL-5-PHOSPHATE CYTIDYLYLTRANSFERASE"/>
    <property type="match status" value="1"/>
</dbReference>
<keyword evidence="5 8" id="KW-0548">Nucleotidyltransferase</keyword>
<evidence type="ECO:0000313" key="9">
    <source>
        <dbReference type="EMBL" id="CDZ24936.1"/>
    </source>
</evidence>
<keyword evidence="6" id="KW-0777">Teichoic acid biosynthesis</keyword>
<dbReference type="InterPro" id="IPR029044">
    <property type="entry name" value="Nucleotide-diphossugar_trans"/>
</dbReference>
<dbReference type="UniPathway" id="UPA00056">
    <property type="reaction ID" value="UER00093"/>
</dbReference>
<evidence type="ECO:0000256" key="3">
    <source>
        <dbReference type="ARBA" id="ARBA00009789"/>
    </source>
</evidence>
<evidence type="ECO:0000256" key="8">
    <source>
        <dbReference type="HAMAP-Rule" id="MF_02068"/>
    </source>
</evidence>
<protein>
    <recommendedName>
        <fullName evidence="8">Ribitol-5-phosphate cytidylyltransferase</fullName>
        <ecNumber evidence="8">2.7.7.40</ecNumber>
    </recommendedName>
</protein>
<dbReference type="KEGG" id="ccel:CCDG5_1838"/>
<evidence type="ECO:0000256" key="2">
    <source>
        <dbReference type="ARBA" id="ARBA00004787"/>
    </source>
</evidence>
<comment type="similarity">
    <text evidence="8">Belongs to the IspD/TarI cytidylyltransferase family. TarI subfamily.</text>
</comment>
<evidence type="ECO:0000256" key="6">
    <source>
        <dbReference type="ARBA" id="ARBA00022944"/>
    </source>
</evidence>
<feature type="binding site" evidence="8">
    <location>
        <begin position="80"/>
        <end position="86"/>
    </location>
    <ligand>
        <name>CTP</name>
        <dbReference type="ChEBI" id="CHEBI:37563"/>
    </ligand>
</feature>
<dbReference type="NCBIfam" id="TIGR00453">
    <property type="entry name" value="ispD"/>
    <property type="match status" value="1"/>
</dbReference>
<dbReference type="AlphaFoldDB" id="A0A078KMK2"/>
<comment type="catalytic activity">
    <reaction evidence="8">
        <text>D-ribitol 5-phosphate + CTP + H(+) = CDP-L-ribitol + diphosphate</text>
        <dbReference type="Rhea" id="RHEA:12456"/>
        <dbReference type="ChEBI" id="CHEBI:15378"/>
        <dbReference type="ChEBI" id="CHEBI:33019"/>
        <dbReference type="ChEBI" id="CHEBI:37563"/>
        <dbReference type="ChEBI" id="CHEBI:57608"/>
        <dbReference type="ChEBI" id="CHEBI:57695"/>
        <dbReference type="EC" id="2.7.7.40"/>
    </reaction>
</comment>
<sequence length="239" mass="26688">MNIALIFAGGTGQRMNSKTRPKQFLELHGKPIIIYTLENFDQHPDIDAIVVVCLKGWIDYLKKLLAKFAITKVTHIVEGGETGQNSIFNGLKVIHDNYPEDSVVLIHDGVRPLIDQQLITDNIECVLKHGSAISVSPAIETITLKSENGKVGEIIERSKCELAKAPQSFFLKDIYAAHLKAQADNYTEAIDSATLMRHYGHELYTVQSSPENIKITTPSDFYTFRAMLDARENSQIFGL</sequence>
<dbReference type="SUPFAM" id="SSF53448">
    <property type="entry name" value="Nucleotide-diphospho-sugar transferases"/>
    <property type="match status" value="1"/>
</dbReference>
<evidence type="ECO:0000256" key="5">
    <source>
        <dbReference type="ARBA" id="ARBA00022695"/>
    </source>
</evidence>
<comment type="catalytic activity">
    <reaction evidence="1">
        <text>2-C-methyl-D-erythritol 4-phosphate + CTP + H(+) = 4-CDP-2-C-methyl-D-erythritol + diphosphate</text>
        <dbReference type="Rhea" id="RHEA:13429"/>
        <dbReference type="ChEBI" id="CHEBI:15378"/>
        <dbReference type="ChEBI" id="CHEBI:33019"/>
        <dbReference type="ChEBI" id="CHEBI:37563"/>
        <dbReference type="ChEBI" id="CHEBI:57823"/>
        <dbReference type="ChEBI" id="CHEBI:58262"/>
        <dbReference type="EC" id="2.7.7.60"/>
    </reaction>
</comment>
<dbReference type="HAMAP" id="MF_02068">
    <property type="entry name" value="TarI"/>
    <property type="match status" value="1"/>
</dbReference>
<dbReference type="GO" id="GO:0005829">
    <property type="term" value="C:cytosol"/>
    <property type="evidence" value="ECO:0007669"/>
    <property type="project" value="TreeGrafter"/>
</dbReference>
<dbReference type="EC" id="2.7.7.40" evidence="8"/>
<evidence type="ECO:0000313" key="10">
    <source>
        <dbReference type="Proteomes" id="UP000032431"/>
    </source>
</evidence>